<feature type="region of interest" description="Disordered" evidence="1">
    <location>
        <begin position="335"/>
        <end position="358"/>
    </location>
</feature>
<organism evidence="3 4">
    <name type="scientific">Cellulomonas iranensis</name>
    <dbReference type="NCBI Taxonomy" id="76862"/>
    <lineage>
        <taxon>Bacteria</taxon>
        <taxon>Bacillati</taxon>
        <taxon>Actinomycetota</taxon>
        <taxon>Actinomycetes</taxon>
        <taxon>Micrococcales</taxon>
        <taxon>Cellulomonadaceae</taxon>
        <taxon>Cellulomonas</taxon>
    </lineage>
</organism>
<dbReference type="Pfam" id="PF00990">
    <property type="entry name" value="GGDEF"/>
    <property type="match status" value="1"/>
</dbReference>
<accession>A0ABU0GKG5</accession>
<dbReference type="InterPro" id="IPR050469">
    <property type="entry name" value="Diguanylate_Cyclase"/>
</dbReference>
<protein>
    <submittedName>
        <fullName evidence="3">Diguanylate cyclase (GGDEF)-like protein</fullName>
    </submittedName>
</protein>
<dbReference type="Gene3D" id="3.30.70.270">
    <property type="match status" value="1"/>
</dbReference>
<gene>
    <name evidence="3" type="ORF">JO380_002230</name>
</gene>
<sequence length="358" mass="37065">MTVPSAPPAHHVRPSSVPPVPSAVGAQVLRGPRVTAAAEVAAPTAHVAGVVPRRLGQVAVPVRAVRAVDRVADVEILFRAPACQGVVVRDDDAGRAGLLTRHRFTEVMTGRLGYGRAVLARRVVGEVADWSPLVLDASTSVVDAARAAMARDAAVRHDDVLVPGPSWSAASTADLVQALTAAVADRSARDPLTGTLSRAHLVATTARWASDALPGTQRRLLLAAVDVDRMDDVNATHGLAAGDALLRALADRVAAAVPDGGVVARLDGDAFAALVLLPAVHEHRAREVVASLRQRLHGACADLGVDVRVAVTASVAGWADAGLLLLEVERELRSTRTHGTTTSSPSSGAARATLPTRH</sequence>
<evidence type="ECO:0000256" key="1">
    <source>
        <dbReference type="SAM" id="MobiDB-lite"/>
    </source>
</evidence>
<dbReference type="RefSeq" id="WP_070320230.1">
    <property type="nucleotide sequence ID" value="NZ_JAUSVM010000001.1"/>
</dbReference>
<dbReference type="CDD" id="cd01949">
    <property type="entry name" value="GGDEF"/>
    <property type="match status" value="1"/>
</dbReference>
<evidence type="ECO:0000259" key="2">
    <source>
        <dbReference type="PROSITE" id="PS50887"/>
    </source>
</evidence>
<feature type="compositionally biased region" description="Low complexity" evidence="1">
    <location>
        <begin position="337"/>
        <end position="358"/>
    </location>
</feature>
<dbReference type="Proteomes" id="UP001240250">
    <property type="component" value="Unassembled WGS sequence"/>
</dbReference>
<evidence type="ECO:0000313" key="4">
    <source>
        <dbReference type="Proteomes" id="UP001240250"/>
    </source>
</evidence>
<dbReference type="PROSITE" id="PS50887">
    <property type="entry name" value="GGDEF"/>
    <property type="match status" value="1"/>
</dbReference>
<reference evidence="3 4" key="1">
    <citation type="submission" date="2023-07" db="EMBL/GenBank/DDBJ databases">
        <title>Sequencing the genomes of 1000 actinobacteria strains.</title>
        <authorList>
            <person name="Klenk H.-P."/>
        </authorList>
    </citation>
    <scope>NUCLEOTIDE SEQUENCE [LARGE SCALE GENOMIC DNA]</scope>
    <source>
        <strain evidence="3 4">DSM 14785</strain>
    </source>
</reference>
<proteinExistence type="predicted"/>
<name>A0ABU0GKG5_9CELL</name>
<dbReference type="InterPro" id="IPR043128">
    <property type="entry name" value="Rev_trsase/Diguanyl_cyclase"/>
</dbReference>
<dbReference type="SMART" id="SM00267">
    <property type="entry name" value="GGDEF"/>
    <property type="match status" value="1"/>
</dbReference>
<dbReference type="NCBIfam" id="TIGR00254">
    <property type="entry name" value="GGDEF"/>
    <property type="match status" value="1"/>
</dbReference>
<feature type="region of interest" description="Disordered" evidence="1">
    <location>
        <begin position="1"/>
        <end position="20"/>
    </location>
</feature>
<dbReference type="EMBL" id="JAUSVM010000001">
    <property type="protein sequence ID" value="MDQ0425849.1"/>
    <property type="molecule type" value="Genomic_DNA"/>
</dbReference>
<feature type="domain" description="GGDEF" evidence="2">
    <location>
        <begin position="218"/>
        <end position="348"/>
    </location>
</feature>
<dbReference type="PANTHER" id="PTHR45138">
    <property type="entry name" value="REGULATORY COMPONENTS OF SENSORY TRANSDUCTION SYSTEM"/>
    <property type="match status" value="1"/>
</dbReference>
<keyword evidence="4" id="KW-1185">Reference proteome</keyword>
<dbReference type="InterPro" id="IPR029787">
    <property type="entry name" value="Nucleotide_cyclase"/>
</dbReference>
<dbReference type="InterPro" id="IPR000160">
    <property type="entry name" value="GGDEF_dom"/>
</dbReference>
<dbReference type="PANTHER" id="PTHR45138:SF9">
    <property type="entry name" value="DIGUANYLATE CYCLASE DGCM-RELATED"/>
    <property type="match status" value="1"/>
</dbReference>
<comment type="caution">
    <text evidence="3">The sequence shown here is derived from an EMBL/GenBank/DDBJ whole genome shotgun (WGS) entry which is preliminary data.</text>
</comment>
<evidence type="ECO:0000313" key="3">
    <source>
        <dbReference type="EMBL" id="MDQ0425849.1"/>
    </source>
</evidence>
<dbReference type="SUPFAM" id="SSF55073">
    <property type="entry name" value="Nucleotide cyclase"/>
    <property type="match status" value="1"/>
</dbReference>